<feature type="transmembrane region" description="Helical" evidence="17">
    <location>
        <begin position="6"/>
        <end position="26"/>
    </location>
</feature>
<evidence type="ECO:0000256" key="13">
    <source>
        <dbReference type="ARBA" id="ARBA00023027"/>
    </source>
</evidence>
<comment type="caution">
    <text evidence="19">The sequence shown here is derived from an EMBL/GenBank/DDBJ whole genome shotgun (WGS) entry which is preliminary data.</text>
</comment>
<feature type="transmembrane region" description="Helical" evidence="17">
    <location>
        <begin position="92"/>
        <end position="112"/>
    </location>
</feature>
<reference evidence="19 20" key="1">
    <citation type="submission" date="2017-08" db="EMBL/GenBank/DDBJ databases">
        <title>Infants hospitalized years apart are colonized by the same room-sourced microbial strains.</title>
        <authorList>
            <person name="Brooks B."/>
            <person name="Olm M.R."/>
            <person name="Firek B.A."/>
            <person name="Baker R."/>
            <person name="Thomas B.C."/>
            <person name="Morowitz M.J."/>
            <person name="Banfield J.F."/>
        </authorList>
    </citation>
    <scope>NUCLEOTIDE SEQUENCE [LARGE SCALE GENOMIC DNA]</scope>
    <source>
        <strain evidence="19">S2_005_003_R2_42</strain>
    </source>
</reference>
<feature type="transmembrane region" description="Helical" evidence="17">
    <location>
        <begin position="217"/>
        <end position="236"/>
    </location>
</feature>
<dbReference type="GO" id="GO:0050661">
    <property type="term" value="F:NADP binding"/>
    <property type="evidence" value="ECO:0007669"/>
    <property type="project" value="InterPro"/>
</dbReference>
<dbReference type="Pfam" id="PF02233">
    <property type="entry name" value="PNTB"/>
    <property type="match status" value="1"/>
</dbReference>
<feature type="transmembrane region" description="Helical" evidence="17">
    <location>
        <begin position="191"/>
        <end position="210"/>
    </location>
</feature>
<dbReference type="AlphaFoldDB" id="A0A2W5KUM1"/>
<keyword evidence="12 17" id="KW-1133">Transmembrane helix</keyword>
<feature type="transmembrane region" description="Helical" evidence="17">
    <location>
        <begin position="38"/>
        <end position="56"/>
    </location>
</feature>
<dbReference type="EMBL" id="QFPO01000001">
    <property type="protein sequence ID" value="PZQ19759.1"/>
    <property type="molecule type" value="Genomic_DNA"/>
</dbReference>
<comment type="function">
    <text evidence="1 16">The transhydrogenation between NADH and NADP is coupled to respiration and ATP hydrolysis and functions as a proton pump across the membrane.</text>
</comment>
<accession>A0A2W5KUM1</accession>
<dbReference type="Gene3D" id="3.40.50.1220">
    <property type="entry name" value="TPP-binding domain"/>
    <property type="match status" value="1"/>
</dbReference>
<comment type="subunit">
    <text evidence="4">Heterodimer of an alpha and a beta chain.</text>
</comment>
<comment type="subcellular location">
    <subcellularLocation>
        <location evidence="2">Cell inner membrane</location>
        <topology evidence="2">Multi-pass membrane protein</topology>
    </subcellularLocation>
</comment>
<evidence type="ECO:0000313" key="19">
    <source>
        <dbReference type="EMBL" id="PZQ19759.1"/>
    </source>
</evidence>
<gene>
    <name evidence="19" type="ORF">DI564_00500</name>
</gene>
<evidence type="ECO:0000256" key="4">
    <source>
        <dbReference type="ARBA" id="ARBA00011870"/>
    </source>
</evidence>
<dbReference type="InterPro" id="IPR012136">
    <property type="entry name" value="NADH_DH_b"/>
</dbReference>
<keyword evidence="11 16" id="KW-1278">Translocase</keyword>
<evidence type="ECO:0000256" key="10">
    <source>
        <dbReference type="ARBA" id="ARBA00022857"/>
    </source>
</evidence>
<comment type="catalytic activity">
    <reaction evidence="15 16">
        <text>NAD(+) + NADPH + H(+)(in) = NADH + NADP(+) + H(+)(out)</text>
        <dbReference type="Rhea" id="RHEA:47992"/>
        <dbReference type="ChEBI" id="CHEBI:15378"/>
        <dbReference type="ChEBI" id="CHEBI:57540"/>
        <dbReference type="ChEBI" id="CHEBI:57783"/>
        <dbReference type="ChEBI" id="CHEBI:57945"/>
        <dbReference type="ChEBI" id="CHEBI:58349"/>
        <dbReference type="EC" id="7.1.1.1"/>
    </reaction>
</comment>
<dbReference type="Proteomes" id="UP000249046">
    <property type="component" value="Unassembled WGS sequence"/>
</dbReference>
<dbReference type="InterPro" id="IPR034300">
    <property type="entry name" value="PNTB-like"/>
</dbReference>
<evidence type="ECO:0000256" key="1">
    <source>
        <dbReference type="ARBA" id="ARBA00003943"/>
    </source>
</evidence>
<dbReference type="PANTHER" id="PTHR44758">
    <property type="entry name" value="NAD(P) TRANSHYDROGENASE SUBUNIT BETA"/>
    <property type="match status" value="1"/>
</dbReference>
<evidence type="ECO:0000256" key="9">
    <source>
        <dbReference type="ARBA" id="ARBA00022692"/>
    </source>
</evidence>
<feature type="transmembrane region" description="Helical" evidence="17">
    <location>
        <begin position="166"/>
        <end position="185"/>
    </location>
</feature>
<evidence type="ECO:0000256" key="14">
    <source>
        <dbReference type="ARBA" id="ARBA00023136"/>
    </source>
</evidence>
<feature type="transmembrane region" description="Helical" evidence="17">
    <location>
        <begin position="62"/>
        <end position="80"/>
    </location>
</feature>
<dbReference type="SUPFAM" id="SSF52467">
    <property type="entry name" value="DHS-like NAD/FAD-binding domain"/>
    <property type="match status" value="1"/>
</dbReference>
<evidence type="ECO:0000256" key="8">
    <source>
        <dbReference type="ARBA" id="ARBA00022519"/>
    </source>
</evidence>
<dbReference type="PANTHER" id="PTHR44758:SF1">
    <property type="entry name" value="NAD(P) TRANSHYDROGENASE SUBUNIT BETA"/>
    <property type="match status" value="1"/>
</dbReference>
<feature type="transmembrane region" description="Helical" evidence="17">
    <location>
        <begin position="124"/>
        <end position="146"/>
    </location>
</feature>
<feature type="domain" description="NADP transhydrogenase beta-like" evidence="18">
    <location>
        <begin position="12"/>
        <end position="458"/>
    </location>
</feature>
<comment type="similarity">
    <text evidence="3 16">Belongs to the PNT beta subunit family.</text>
</comment>
<dbReference type="GO" id="GO:0005886">
    <property type="term" value="C:plasma membrane"/>
    <property type="evidence" value="ECO:0007669"/>
    <property type="project" value="UniProtKB-SubCell"/>
</dbReference>
<evidence type="ECO:0000256" key="3">
    <source>
        <dbReference type="ARBA" id="ARBA00007919"/>
    </source>
</evidence>
<dbReference type="PIRSF" id="PIRSF000204">
    <property type="entry name" value="PNTB"/>
    <property type="match status" value="1"/>
</dbReference>
<evidence type="ECO:0000259" key="18">
    <source>
        <dbReference type="Pfam" id="PF02233"/>
    </source>
</evidence>
<keyword evidence="8 16" id="KW-0997">Cell inner membrane</keyword>
<sequence length="470" mass="48933">MDTQTAWVWLAKASYFLAAVMFILGIKRMSSPVTARKGIVQAGIGMVIATLATFAITGGHNLWLIVGGILVGVVPTWIWGRRVAMTDMPQMVALFNGMGGGSAAAIGAGELLKYAQPGAPVLPAATLTLAVLGALIGSVSMTGSVIAWAKLDGRMDKRFTFSGQQFVNFAVLVAAALAGLALVLWRLDSSLVVVFFVLALAFGVLMTLPIGGADMPVVISLYNALTGLAVAFEGYVMQNEALIIAGTVVGAAGTFLTQLMAKAMNRPLSNVLFSNFGGGGAGAGEIAGSQKPIEASDAASLLYMAEKVIIVPGYGMAVAQAQHKIWELSQLLIKAGKDVKFAIHPVAGRMPGHMNVLLAEAGVPYDLIADMDDINPEFKTCDVAIVIGANDVVNPAAKTDKSSPIFGMPILDVVDARQVIIIKRGKGTGFAGIENALFYADNARLLYADGKEAANRLIGELKAIEGGGHG</sequence>
<evidence type="ECO:0000256" key="15">
    <source>
        <dbReference type="ARBA" id="ARBA00048202"/>
    </source>
</evidence>
<name>A0A2W5KUM1_9GAMM</name>
<proteinExistence type="inferred from homology"/>
<evidence type="ECO:0000256" key="17">
    <source>
        <dbReference type="SAM" id="Phobius"/>
    </source>
</evidence>
<feature type="transmembrane region" description="Helical" evidence="17">
    <location>
        <begin position="242"/>
        <end position="261"/>
    </location>
</feature>
<evidence type="ECO:0000313" key="20">
    <source>
        <dbReference type="Proteomes" id="UP000249046"/>
    </source>
</evidence>
<keyword evidence="13 16" id="KW-0520">NAD</keyword>
<keyword evidence="7 16" id="KW-1003">Cell membrane</keyword>
<keyword evidence="9 17" id="KW-0812">Transmembrane</keyword>
<organism evidence="19 20">
    <name type="scientific">Rhodanobacter denitrificans</name>
    <dbReference type="NCBI Taxonomy" id="666685"/>
    <lineage>
        <taxon>Bacteria</taxon>
        <taxon>Pseudomonadati</taxon>
        <taxon>Pseudomonadota</taxon>
        <taxon>Gammaproteobacteria</taxon>
        <taxon>Lysobacterales</taxon>
        <taxon>Rhodanobacteraceae</taxon>
        <taxon>Rhodanobacter</taxon>
    </lineage>
</organism>
<dbReference type="GO" id="GO:0008750">
    <property type="term" value="F:proton-translocating NAD(P)+ transhydrogenase activity"/>
    <property type="evidence" value="ECO:0007669"/>
    <property type="project" value="UniProtKB-EC"/>
</dbReference>
<evidence type="ECO:0000256" key="6">
    <source>
        <dbReference type="ARBA" id="ARBA00014581"/>
    </source>
</evidence>
<dbReference type="EC" id="7.1.1.1" evidence="5 16"/>
<keyword evidence="10 16" id="KW-0521">NADP</keyword>
<evidence type="ECO:0000256" key="12">
    <source>
        <dbReference type="ARBA" id="ARBA00022989"/>
    </source>
</evidence>
<evidence type="ECO:0000256" key="7">
    <source>
        <dbReference type="ARBA" id="ARBA00022475"/>
    </source>
</evidence>
<dbReference type="InterPro" id="IPR029035">
    <property type="entry name" value="DHS-like_NAD/FAD-binding_dom"/>
</dbReference>
<evidence type="ECO:0000256" key="5">
    <source>
        <dbReference type="ARBA" id="ARBA00012943"/>
    </source>
</evidence>
<evidence type="ECO:0000256" key="11">
    <source>
        <dbReference type="ARBA" id="ARBA00022967"/>
    </source>
</evidence>
<keyword evidence="14 16" id="KW-0472">Membrane</keyword>
<evidence type="ECO:0000256" key="16">
    <source>
        <dbReference type="PIRNR" id="PIRNR000204"/>
    </source>
</evidence>
<protein>
    <recommendedName>
        <fullName evidence="6 16">NAD(P) transhydrogenase subunit beta</fullName>
        <ecNumber evidence="5 16">7.1.1.1</ecNumber>
    </recommendedName>
    <alternativeName>
        <fullName evidence="16">Nicotinamide nucleotide transhydrogenase subunit beta</fullName>
    </alternativeName>
</protein>
<evidence type="ECO:0000256" key="2">
    <source>
        <dbReference type="ARBA" id="ARBA00004429"/>
    </source>
</evidence>